<evidence type="ECO:0000313" key="3">
    <source>
        <dbReference type="EMBL" id="RDB26891.1"/>
    </source>
</evidence>
<dbReference type="EMBL" id="LUEZ02000021">
    <property type="protein sequence ID" value="RDB26891.1"/>
    <property type="molecule type" value="Genomic_DNA"/>
</dbReference>
<name>A0A369JX31_HYPMA</name>
<sequence length="382" mass="41281">MLSDIGPQSPPTLPMQSTVDGQQVPRNHHLTPAAIAALVMIVTFFLIFFYFYISPLLRGRIPSSSPPSSRFTHAAMNTTQNSDIMDVEASAGPAPTTGTQNEKFDPNTTTEQSTLLAWMRRRSRGRFADTTGNTRPLLNSRSRFSLFPRPLPDVNPSTPPRPRPGGTTGRSRPSFFSRISIIPRFVVQSEMQPGTPPPAYATHPGTPTSPSPYSAQFRSVPTGLTGYAEGEKQSKAGSSTMQVSGSRPVPVSRSQILRPQTIHTSHLDHDSSGAQSPPHVQDDCAYQTSRSRPGSTPPSPPPQFPLPKLPPAAARSKSEGNLHPAWQGRLEVMEGIARAEEAQRASSSRSVSRVSWVLPTPVLVGGDLGLERHISPGGFTPF</sequence>
<feature type="compositionally biased region" description="Polar residues" evidence="1">
    <location>
        <begin position="205"/>
        <end position="219"/>
    </location>
</feature>
<reference evidence="3" key="1">
    <citation type="submission" date="2018-04" db="EMBL/GenBank/DDBJ databases">
        <title>Whole genome sequencing of Hypsizygus marmoreus.</title>
        <authorList>
            <person name="Choi I.-G."/>
            <person name="Min B."/>
            <person name="Kim J.-G."/>
            <person name="Kim S."/>
            <person name="Oh Y.-L."/>
            <person name="Kong W.-S."/>
            <person name="Park H."/>
            <person name="Jeong J."/>
            <person name="Song E.-S."/>
        </authorList>
    </citation>
    <scope>NUCLEOTIDE SEQUENCE [LARGE SCALE GENOMIC DNA]</scope>
    <source>
        <strain evidence="3">51987-8</strain>
    </source>
</reference>
<feature type="region of interest" description="Disordered" evidence="1">
    <location>
        <begin position="190"/>
        <end position="321"/>
    </location>
</feature>
<feature type="region of interest" description="Disordered" evidence="1">
    <location>
        <begin position="90"/>
        <end position="109"/>
    </location>
</feature>
<proteinExistence type="predicted"/>
<feature type="compositionally biased region" description="Polar residues" evidence="1">
    <location>
        <begin position="96"/>
        <end position="109"/>
    </location>
</feature>
<dbReference type="AlphaFoldDB" id="A0A369JX31"/>
<feature type="compositionally biased region" description="Pro residues" evidence="1">
    <location>
        <begin position="295"/>
        <end position="310"/>
    </location>
</feature>
<accession>A0A369JX31</accession>
<feature type="compositionally biased region" description="Pro residues" evidence="1">
    <location>
        <begin position="149"/>
        <end position="163"/>
    </location>
</feature>
<feature type="compositionally biased region" description="Polar residues" evidence="1">
    <location>
        <begin position="130"/>
        <end position="143"/>
    </location>
</feature>
<keyword evidence="2" id="KW-0812">Transmembrane</keyword>
<evidence type="ECO:0000256" key="2">
    <source>
        <dbReference type="SAM" id="Phobius"/>
    </source>
</evidence>
<feature type="region of interest" description="Disordered" evidence="1">
    <location>
        <begin position="1"/>
        <end position="24"/>
    </location>
</feature>
<evidence type="ECO:0000256" key="1">
    <source>
        <dbReference type="SAM" id="MobiDB-lite"/>
    </source>
</evidence>
<feature type="compositionally biased region" description="Polar residues" evidence="1">
    <location>
        <begin position="14"/>
        <end position="24"/>
    </location>
</feature>
<evidence type="ECO:0000313" key="4">
    <source>
        <dbReference type="Proteomes" id="UP000076154"/>
    </source>
</evidence>
<dbReference type="Proteomes" id="UP000076154">
    <property type="component" value="Unassembled WGS sequence"/>
</dbReference>
<feature type="transmembrane region" description="Helical" evidence="2">
    <location>
        <begin position="33"/>
        <end position="53"/>
    </location>
</feature>
<dbReference type="OrthoDB" id="3070802at2759"/>
<keyword evidence="2" id="KW-1133">Transmembrane helix</keyword>
<feature type="compositionally biased region" description="Polar residues" evidence="1">
    <location>
        <begin position="255"/>
        <end position="264"/>
    </location>
</feature>
<keyword evidence="4" id="KW-1185">Reference proteome</keyword>
<protein>
    <submittedName>
        <fullName evidence="3">Uncharacterized protein</fullName>
    </submittedName>
</protein>
<feature type="compositionally biased region" description="Low complexity" evidence="1">
    <location>
        <begin position="243"/>
        <end position="254"/>
    </location>
</feature>
<comment type="caution">
    <text evidence="3">The sequence shown here is derived from an EMBL/GenBank/DDBJ whole genome shotgun (WGS) entry which is preliminary data.</text>
</comment>
<gene>
    <name evidence="3" type="ORF">Hypma_004977</name>
</gene>
<dbReference type="InParanoid" id="A0A369JX31"/>
<organism evidence="3 4">
    <name type="scientific">Hypsizygus marmoreus</name>
    <name type="common">White beech mushroom</name>
    <name type="synonym">Agaricus marmoreus</name>
    <dbReference type="NCBI Taxonomy" id="39966"/>
    <lineage>
        <taxon>Eukaryota</taxon>
        <taxon>Fungi</taxon>
        <taxon>Dikarya</taxon>
        <taxon>Basidiomycota</taxon>
        <taxon>Agaricomycotina</taxon>
        <taxon>Agaricomycetes</taxon>
        <taxon>Agaricomycetidae</taxon>
        <taxon>Agaricales</taxon>
        <taxon>Tricholomatineae</taxon>
        <taxon>Lyophyllaceae</taxon>
        <taxon>Hypsizygus</taxon>
    </lineage>
</organism>
<keyword evidence="2" id="KW-0472">Membrane</keyword>
<feature type="region of interest" description="Disordered" evidence="1">
    <location>
        <begin position="123"/>
        <end position="175"/>
    </location>
</feature>